<feature type="compositionally biased region" description="Acidic residues" evidence="5">
    <location>
        <begin position="68"/>
        <end position="83"/>
    </location>
</feature>
<feature type="region of interest" description="Disordered" evidence="5">
    <location>
        <begin position="371"/>
        <end position="426"/>
    </location>
</feature>
<feature type="region of interest" description="Disordered" evidence="5">
    <location>
        <begin position="1001"/>
        <end position="1027"/>
    </location>
</feature>
<protein>
    <submittedName>
        <fullName evidence="7">NAD-dependent deacetylase hst3</fullName>
        <ecNumber evidence="7">4.4.1.36</ecNumber>
    </submittedName>
</protein>
<feature type="compositionally biased region" description="Basic and acidic residues" evidence="5">
    <location>
        <begin position="92"/>
        <end position="108"/>
    </location>
</feature>
<dbReference type="InterPro" id="IPR026590">
    <property type="entry name" value="Ssirtuin_cat_dom"/>
</dbReference>
<evidence type="ECO:0000256" key="3">
    <source>
        <dbReference type="ARBA" id="ARBA00023027"/>
    </source>
</evidence>
<dbReference type="Gene3D" id="3.40.50.1220">
    <property type="entry name" value="TPP-binding domain"/>
    <property type="match status" value="2"/>
</dbReference>
<feature type="compositionally biased region" description="Low complexity" evidence="5">
    <location>
        <begin position="773"/>
        <end position="782"/>
    </location>
</feature>
<keyword evidence="3" id="KW-0520">NAD</keyword>
<dbReference type="EC" id="4.4.1.36" evidence="7"/>
<dbReference type="PANTHER" id="PTHR11085">
    <property type="entry name" value="NAD-DEPENDENT PROTEIN DEACYLASE SIRTUIN-5, MITOCHONDRIAL-RELATED"/>
    <property type="match status" value="1"/>
</dbReference>
<feature type="compositionally biased region" description="Basic and acidic residues" evidence="5">
    <location>
        <begin position="666"/>
        <end position="687"/>
    </location>
</feature>
<evidence type="ECO:0000256" key="5">
    <source>
        <dbReference type="SAM" id="MobiDB-lite"/>
    </source>
</evidence>
<reference evidence="7 8" key="1">
    <citation type="submission" date="2024-01" db="EMBL/GenBank/DDBJ databases">
        <authorList>
            <person name="Allen C."/>
            <person name="Tagirdzhanova G."/>
        </authorList>
    </citation>
    <scope>NUCLEOTIDE SEQUENCE [LARGE SCALE GENOMIC DNA]</scope>
</reference>
<comment type="similarity">
    <text evidence="1">Belongs to the sirtuin family. Class I subfamily.</text>
</comment>
<dbReference type="GO" id="GO:0016829">
    <property type="term" value="F:lyase activity"/>
    <property type="evidence" value="ECO:0007669"/>
    <property type="project" value="UniProtKB-KW"/>
</dbReference>
<feature type="compositionally biased region" description="Basic and acidic residues" evidence="5">
    <location>
        <begin position="374"/>
        <end position="390"/>
    </location>
</feature>
<comment type="caution">
    <text evidence="4">Lacks conserved residue(s) required for the propagation of feature annotation.</text>
</comment>
<feature type="compositionally biased region" description="Low complexity" evidence="5">
    <location>
        <begin position="392"/>
        <end position="419"/>
    </location>
</feature>
<evidence type="ECO:0000313" key="8">
    <source>
        <dbReference type="Proteomes" id="UP001642482"/>
    </source>
</evidence>
<feature type="compositionally biased region" description="Basic residues" evidence="5">
    <location>
        <begin position="612"/>
        <end position="624"/>
    </location>
</feature>
<feature type="compositionally biased region" description="Basic and acidic residues" evidence="5">
    <location>
        <begin position="713"/>
        <end position="723"/>
    </location>
</feature>
<dbReference type="InterPro" id="IPR029035">
    <property type="entry name" value="DHS-like_NAD/FAD-binding_dom"/>
</dbReference>
<feature type="region of interest" description="Disordered" evidence="5">
    <location>
        <begin position="905"/>
        <end position="965"/>
    </location>
</feature>
<name>A0ABP0CNK5_9PEZI</name>
<dbReference type="Pfam" id="PF02146">
    <property type="entry name" value="SIR2"/>
    <property type="match status" value="3"/>
</dbReference>
<accession>A0ABP0CNK5</accession>
<feature type="compositionally biased region" description="Polar residues" evidence="5">
    <location>
        <begin position="635"/>
        <end position="650"/>
    </location>
</feature>
<evidence type="ECO:0000256" key="2">
    <source>
        <dbReference type="ARBA" id="ARBA00022679"/>
    </source>
</evidence>
<feature type="compositionally biased region" description="Basic residues" evidence="5">
    <location>
        <begin position="121"/>
        <end position="130"/>
    </location>
</feature>
<keyword evidence="7" id="KW-0456">Lyase</keyword>
<feature type="domain" description="Deacetylase sirtuin-type" evidence="6">
    <location>
        <begin position="7"/>
        <end position="613"/>
    </location>
</feature>
<comment type="caution">
    <text evidence="7">The sequence shown here is derived from an EMBL/GenBank/DDBJ whole genome shotgun (WGS) entry which is preliminary data.</text>
</comment>
<feature type="region of interest" description="Disordered" evidence="5">
    <location>
        <begin position="197"/>
        <end position="265"/>
    </location>
</feature>
<feature type="compositionally biased region" description="Low complexity" evidence="5">
    <location>
        <begin position="197"/>
        <end position="215"/>
    </location>
</feature>
<dbReference type="InterPro" id="IPR003000">
    <property type="entry name" value="Sirtuin"/>
</dbReference>
<keyword evidence="8" id="KW-1185">Reference proteome</keyword>
<gene>
    <name evidence="7" type="primary">HST3</name>
    <name evidence="7" type="ORF">SEUCBS140593_008642</name>
</gene>
<feature type="compositionally biased region" description="Low complexity" evidence="5">
    <location>
        <begin position="222"/>
        <end position="239"/>
    </location>
</feature>
<evidence type="ECO:0000256" key="4">
    <source>
        <dbReference type="PROSITE-ProRule" id="PRU00236"/>
    </source>
</evidence>
<feature type="compositionally biased region" description="Basic residues" evidence="5">
    <location>
        <begin position="929"/>
        <end position="940"/>
    </location>
</feature>
<evidence type="ECO:0000259" key="6">
    <source>
        <dbReference type="PROSITE" id="PS50305"/>
    </source>
</evidence>
<evidence type="ECO:0000256" key="1">
    <source>
        <dbReference type="ARBA" id="ARBA00006924"/>
    </source>
</evidence>
<dbReference type="PROSITE" id="PS50305">
    <property type="entry name" value="SIRTUIN"/>
    <property type="match status" value="1"/>
</dbReference>
<feature type="compositionally biased region" description="Polar residues" evidence="5">
    <location>
        <begin position="1001"/>
        <end position="1021"/>
    </location>
</feature>
<proteinExistence type="inferred from homology"/>
<keyword evidence="2" id="KW-0808">Transferase</keyword>
<feature type="compositionally biased region" description="Polar residues" evidence="5">
    <location>
        <begin position="695"/>
        <end position="709"/>
    </location>
</feature>
<sequence>MPTRHVLPDSAELLQEIADAIWKAKKILVVTGAGISTNSGIPDFRSKNGLYSLIQAQFEAAAARKDDDNGEENEQSENEETDDTAPTSKRQRLSEEETEDVRVKEEPKAATNDLQDASQTTRRRSRRSGRVNKDMAPAAEDVDTIYCASPNPTGEGDCNVVQLPALDPKKFAQPLMTPKRRVTSRMVAVNDSIECLEPLPQSSSPLSSPPSVLFDPSEDFRSGSATARSSSSGTSAYSSDESDSEDTAPSSSQPTLSSQSSFASTKSTLPVMKGRDLFDASIWADPVKTSVFYTFATTLRQKVKDVVPTRSHEFISHLRDTNKLVRCYTQNIDEIEEKVGLSTSLILGPGKKGRFSTRSSASRASLGLGISAAGKDESSQESQVDGKDQQDSQELSSSQNSQSSEEPSASQSSHSSQSQFDPKTAKNRDPCFRGVECVFLHGSLRLLRCFRCGQTTPWDEAGREDETMCGRQPSCPRCAGATAAREGRGKRALAVGKLRPDIVLYGEEHPNAHLISPIVQHDLSLMPDMLLILGTSLKVHGLKVLVREFSKAVHSKGGKVVFVNFTKPPESVWSDIIDYWVQWDCDNWVDDVKQKKPIMWMPPGTIIEEPKKKRKSISVRKGGKRNSEAAKAVESTDSIIVENGSTNPSEGSEVDGQKPKKRRGRPPKDKADKSDFDKPDTTDKPEEANAALESSPPSDVATTDTTAQPKQEPVPEKEAAGEKKKTKRGSRPNSNAKNPAATKDDTANGAFTTWQIMQELARISGRPPPEGLPTKPARAAAPTKRKSRQRQSAPGELQIVLSALPPKDDVVVPAEVKQSLVPLPSWQQPEPTPVLQVPVMPLADISTNISLPAAPMAVIGSRFKYSTTTAVKAKPRVRQPRKIFEQGGDGIGGPMMVAVQVAQRRQLKPQPEPHQQPQQLPQPQLPQQPKRRQAKARARSKTMAAPSLLAPAVDAPRTPVPGWSDTDRLAEKLMMDLSESSSTCSSQPSMPTVPVTWSNTMHPPAVPTQTPLPQDTLSRTPPSAGLPPIRDMFADLLPPKMTDNTFFHQDPLGRRYDYPPPYVKEWSCTNQVEREAVEQQLKATVDAHRRRTR</sequence>
<dbReference type="Proteomes" id="UP001642482">
    <property type="component" value="Unassembled WGS sequence"/>
</dbReference>
<dbReference type="SUPFAM" id="SSF52467">
    <property type="entry name" value="DHS-like NAD/FAD-binding domain"/>
    <property type="match status" value="1"/>
</dbReference>
<feature type="compositionally biased region" description="Low complexity" evidence="5">
    <location>
        <begin position="913"/>
        <end position="928"/>
    </location>
</feature>
<organism evidence="7 8">
    <name type="scientific">Sporothrix eucalyptigena</name>
    <dbReference type="NCBI Taxonomy" id="1812306"/>
    <lineage>
        <taxon>Eukaryota</taxon>
        <taxon>Fungi</taxon>
        <taxon>Dikarya</taxon>
        <taxon>Ascomycota</taxon>
        <taxon>Pezizomycotina</taxon>
        <taxon>Sordariomycetes</taxon>
        <taxon>Sordariomycetidae</taxon>
        <taxon>Ophiostomatales</taxon>
        <taxon>Ophiostomataceae</taxon>
        <taxon>Sporothrix</taxon>
    </lineage>
</organism>
<dbReference type="InterPro" id="IPR050134">
    <property type="entry name" value="NAD-dep_sirtuin_deacylases"/>
</dbReference>
<feature type="compositionally biased region" description="Low complexity" evidence="5">
    <location>
        <begin position="247"/>
        <end position="265"/>
    </location>
</feature>
<feature type="region of interest" description="Disordered" evidence="5">
    <location>
        <begin position="611"/>
        <end position="797"/>
    </location>
</feature>
<dbReference type="EMBL" id="CAWUHD010000123">
    <property type="protein sequence ID" value="CAK7233558.1"/>
    <property type="molecule type" value="Genomic_DNA"/>
</dbReference>
<feature type="region of interest" description="Disordered" evidence="5">
    <location>
        <begin position="60"/>
        <end position="154"/>
    </location>
</feature>
<evidence type="ECO:0000313" key="7">
    <source>
        <dbReference type="EMBL" id="CAK7233558.1"/>
    </source>
</evidence>
<dbReference type="PANTHER" id="PTHR11085:SF8">
    <property type="entry name" value="NAD-DEPENDENT HISTONE DEACETYLASE HST3"/>
    <property type="match status" value="1"/>
</dbReference>